<keyword evidence="9" id="KW-1185">Reference proteome</keyword>
<gene>
    <name evidence="8" type="ORF">WJU16_04205</name>
</gene>
<dbReference type="InterPro" id="IPR033985">
    <property type="entry name" value="SusD-like_N"/>
</dbReference>
<reference evidence="9" key="1">
    <citation type="submission" date="2024-03" db="EMBL/GenBank/DDBJ databases">
        <title>Chitinophaga horti sp. nov., isolated from garden soil.</title>
        <authorList>
            <person name="Lee D.S."/>
            <person name="Han D.M."/>
            <person name="Baek J.H."/>
            <person name="Choi D.G."/>
            <person name="Jeon J.H."/>
            <person name="Jeon C.O."/>
        </authorList>
    </citation>
    <scope>NUCLEOTIDE SEQUENCE [LARGE SCALE GENOMIC DNA]</scope>
    <source>
        <strain evidence="9">GPA1</strain>
    </source>
</reference>
<dbReference type="EMBL" id="CP149822">
    <property type="protein sequence ID" value="WZN42238.1"/>
    <property type="molecule type" value="Genomic_DNA"/>
</dbReference>
<feature type="domain" description="RagB/SusD" evidence="6">
    <location>
        <begin position="345"/>
        <end position="506"/>
    </location>
</feature>
<comment type="similarity">
    <text evidence="2">Belongs to the SusD family.</text>
</comment>
<dbReference type="Pfam" id="PF07980">
    <property type="entry name" value="SusD_RagB"/>
    <property type="match status" value="1"/>
</dbReference>
<keyword evidence="3" id="KW-0732">Signal</keyword>
<dbReference type="Proteomes" id="UP001485459">
    <property type="component" value="Chromosome"/>
</dbReference>
<dbReference type="Gene3D" id="1.25.40.390">
    <property type="match status" value="1"/>
</dbReference>
<dbReference type="InterPro" id="IPR012944">
    <property type="entry name" value="SusD_RagB_dom"/>
</dbReference>
<evidence type="ECO:0000256" key="5">
    <source>
        <dbReference type="ARBA" id="ARBA00023237"/>
    </source>
</evidence>
<accession>A0ABZ2YR32</accession>
<dbReference type="InterPro" id="IPR011990">
    <property type="entry name" value="TPR-like_helical_dom_sf"/>
</dbReference>
<evidence type="ECO:0000256" key="4">
    <source>
        <dbReference type="ARBA" id="ARBA00023136"/>
    </source>
</evidence>
<organism evidence="8 9">
    <name type="scientific">Chitinophaga pollutisoli</name>
    <dbReference type="NCBI Taxonomy" id="3133966"/>
    <lineage>
        <taxon>Bacteria</taxon>
        <taxon>Pseudomonadati</taxon>
        <taxon>Bacteroidota</taxon>
        <taxon>Chitinophagia</taxon>
        <taxon>Chitinophagales</taxon>
        <taxon>Chitinophagaceae</taxon>
        <taxon>Chitinophaga</taxon>
    </lineage>
</organism>
<keyword evidence="5" id="KW-0998">Cell outer membrane</keyword>
<evidence type="ECO:0000259" key="7">
    <source>
        <dbReference type="Pfam" id="PF14322"/>
    </source>
</evidence>
<evidence type="ECO:0000256" key="1">
    <source>
        <dbReference type="ARBA" id="ARBA00004442"/>
    </source>
</evidence>
<evidence type="ECO:0000313" key="8">
    <source>
        <dbReference type="EMBL" id="WZN42238.1"/>
    </source>
</evidence>
<evidence type="ECO:0000256" key="2">
    <source>
        <dbReference type="ARBA" id="ARBA00006275"/>
    </source>
</evidence>
<name>A0ABZ2YR32_9BACT</name>
<evidence type="ECO:0000313" key="9">
    <source>
        <dbReference type="Proteomes" id="UP001485459"/>
    </source>
</evidence>
<keyword evidence="4" id="KW-0472">Membrane</keyword>
<evidence type="ECO:0000259" key="6">
    <source>
        <dbReference type="Pfam" id="PF07980"/>
    </source>
</evidence>
<dbReference type="Pfam" id="PF14322">
    <property type="entry name" value="SusD-like_3"/>
    <property type="match status" value="1"/>
</dbReference>
<sequence length="509" mass="58182">MKRFSIYACLLAMLAVVPGCRKYLYEAPINNSYDEIFWVNEKAADQSVAGAYHLLREAVRNENAFFTFSELAADIYTNGEWNYASLIRGGSFRFGYAPYLEGSLWDWSRYYDVIAQANLALEKIPTIPESGWEDISRRDKLRGEAFFIRAYTYFQVLRTWGEPVIRLKPLQESELDNPPSIARSTDAEAIKVIRQDIDSALQYLDDIHPEGVVRAGKYAAYALKAHVAAWAHDYATALTAADAVIGSNEFRLAENAAELKKLWDGGSSESIFELPMLFNPTFDESSGFFNSILQEPITKGSNGGNKLILARVVKMTPEVDFYKDMAPLFPDTTSDLRFRDLIFRDYVFKVNPNDITDTTWTPNKFILTKYSNVSWRDPKNEVGLYANNNLVLFRLADIVLLKAEALANLNREAEALTTAYTVADLRKGRHYDPAIDASVKDYLLDERHRELLGEGASFFDLIRTGLLTERISIYKGERWEQKGYYWPINMRALKPNNDKLTQNYYWATH</sequence>
<comment type="subcellular location">
    <subcellularLocation>
        <location evidence="1">Cell outer membrane</location>
    </subcellularLocation>
</comment>
<dbReference type="RefSeq" id="WP_341837073.1">
    <property type="nucleotide sequence ID" value="NZ_CP149822.1"/>
</dbReference>
<feature type="domain" description="SusD-like N-terminal" evidence="7">
    <location>
        <begin position="72"/>
        <end position="227"/>
    </location>
</feature>
<dbReference type="SUPFAM" id="SSF48452">
    <property type="entry name" value="TPR-like"/>
    <property type="match status" value="1"/>
</dbReference>
<proteinExistence type="inferred from homology"/>
<protein>
    <submittedName>
        <fullName evidence="8">RagB/SusD family nutrient uptake outer membrane protein</fullName>
    </submittedName>
</protein>
<evidence type="ECO:0000256" key="3">
    <source>
        <dbReference type="ARBA" id="ARBA00022729"/>
    </source>
</evidence>